<feature type="compositionally biased region" description="Basic and acidic residues" evidence="7">
    <location>
        <begin position="1423"/>
        <end position="1458"/>
    </location>
</feature>
<feature type="compositionally biased region" description="Polar residues" evidence="7">
    <location>
        <begin position="1266"/>
        <end position="1277"/>
    </location>
</feature>
<accession>A0A226E7K5</accession>
<evidence type="ECO:0000256" key="7">
    <source>
        <dbReference type="SAM" id="MobiDB-lite"/>
    </source>
</evidence>
<dbReference type="InterPro" id="IPR040007">
    <property type="entry name" value="Tho2"/>
</dbReference>
<dbReference type="InterPro" id="IPR021726">
    <property type="entry name" value="THO_THOC2_N"/>
</dbReference>
<protein>
    <recommendedName>
        <fullName evidence="3">THO complex subunit 2</fullName>
    </recommendedName>
</protein>
<dbReference type="InterPro" id="IPR021418">
    <property type="entry name" value="THO_THOC2_C"/>
</dbReference>
<evidence type="ECO:0000259" key="8">
    <source>
        <dbReference type="Pfam" id="PF11262"/>
    </source>
</evidence>
<feature type="compositionally biased region" description="Basic and acidic residues" evidence="7">
    <location>
        <begin position="1299"/>
        <end position="1330"/>
    </location>
</feature>
<feature type="domain" description="THO complex subunitTHOC2 C-terminal" evidence="8">
    <location>
        <begin position="885"/>
        <end position="1188"/>
    </location>
</feature>
<evidence type="ECO:0000256" key="1">
    <source>
        <dbReference type="ARBA" id="ARBA00004123"/>
    </source>
</evidence>
<feature type="compositionally biased region" description="Basic and acidic residues" evidence="7">
    <location>
        <begin position="1477"/>
        <end position="1502"/>
    </location>
</feature>
<organism evidence="11 12">
    <name type="scientific">Folsomia candida</name>
    <name type="common">Springtail</name>
    <dbReference type="NCBI Taxonomy" id="158441"/>
    <lineage>
        <taxon>Eukaryota</taxon>
        <taxon>Metazoa</taxon>
        <taxon>Ecdysozoa</taxon>
        <taxon>Arthropoda</taxon>
        <taxon>Hexapoda</taxon>
        <taxon>Collembola</taxon>
        <taxon>Entomobryomorpha</taxon>
        <taxon>Isotomoidea</taxon>
        <taxon>Isotomidae</taxon>
        <taxon>Proisotominae</taxon>
        <taxon>Folsomia</taxon>
    </lineage>
</organism>
<dbReference type="OrthoDB" id="29024at2759"/>
<dbReference type="Pfam" id="PF16134">
    <property type="entry name" value="THOC2_N"/>
    <property type="match status" value="2"/>
</dbReference>
<feature type="domain" description="THO complex subunit 2 N-terminal" evidence="10">
    <location>
        <begin position="439"/>
        <end position="561"/>
    </location>
</feature>
<evidence type="ECO:0000313" key="12">
    <source>
        <dbReference type="Proteomes" id="UP000198287"/>
    </source>
</evidence>
<gene>
    <name evidence="11" type="ORF">Fcan01_12678</name>
</gene>
<comment type="subunit">
    <text evidence="5">Component of the THO subcomplex, which is composed of THOC1, THOC2, THOC3, THOC5, THOC6 and THOC7. The THO subcomplex interacts with DDX39B to form the THO-DDX39B complex which multimerizes into a 28-subunit tetrameric assembly. Component of the transcription/export (TREX) complex at least composed of ALYREF/THOC4, DDX39B, SARNP/CIP29, CHTOP and the THO subcomplex; in the complex interacts with THOC1, THOC3, THOC5, THOC7 and DDX39B. TREX seems to have a dynamic structure involving ATP-dependent remodeling. Interacts with POLDIP3 and ZC3H11A.</text>
</comment>
<feature type="coiled-coil region" evidence="6">
    <location>
        <begin position="936"/>
        <end position="967"/>
    </location>
</feature>
<dbReference type="OMA" id="NQKLWLM"/>
<dbReference type="GO" id="GO:0003729">
    <property type="term" value="F:mRNA binding"/>
    <property type="evidence" value="ECO:0007669"/>
    <property type="project" value="TreeGrafter"/>
</dbReference>
<evidence type="ECO:0000256" key="4">
    <source>
        <dbReference type="ARBA" id="ARBA00023242"/>
    </source>
</evidence>
<evidence type="ECO:0000256" key="2">
    <source>
        <dbReference type="ARBA" id="ARBA00007857"/>
    </source>
</evidence>
<dbReference type="GO" id="GO:0006406">
    <property type="term" value="P:mRNA export from nucleus"/>
    <property type="evidence" value="ECO:0007669"/>
    <property type="project" value="InterPro"/>
</dbReference>
<dbReference type="Pfam" id="PF11732">
    <property type="entry name" value="Thoc2"/>
    <property type="match status" value="1"/>
</dbReference>
<dbReference type="PANTHER" id="PTHR21597">
    <property type="entry name" value="THO2 PROTEIN"/>
    <property type="match status" value="1"/>
</dbReference>
<dbReference type="InterPro" id="IPR032302">
    <property type="entry name" value="THOC2_N"/>
</dbReference>
<keyword evidence="6" id="KW-0175">Coiled coil</keyword>
<sequence>MGLPWLKGEVWKSWDKTGKSKFITEVTKYINDLSNLDTKVDSGSANCESLSYGLSDKGEQFKHAIYLLIKKGCSGYLKKEKISGVLTELVASHPQCAPLIVESFVLMDEMTTIRAELREKFVAIVKSVDGILNVMFVERLNSDNLGELGAVPNKKLFNTKFIRLKTKLYFKQQKYNLFREESEGYAKLIAELCPPFKYKSPEATTQVIQCLIGRFNLDPNRILDIVLEAFECNQECYFFVPLLQNLNPSSTTMCEILGFKLQNLDASGDSLFIQIALLIQHEIITLDEIYPWLTPDDRSIKKDWDHQLKDAKEYARKSMIVTINKEKPTEESEEDSPDDRFSDNQKLCLCEALFSVGDWNHALELVNKYPQYSCVSRKRIALKLIKLIEYLIHPLYTSTRELSKNLGPSDVPTLVNEEKAPEKAKTYGGLRRIIDIILAIGPYIHHEPKVLYKLLRIISYYLQKSPQPRKHTLYFKFLTVFDEVILPAISFLDANCAVTEEVWAAIQYYPYHHRFRLYGSWKGESMLLTHPSLLRKRVDLVKKLKHLMRRISKENVKPMGRQLGKLAHSMPAVVFDYILSQIQLFDNLISPVIDALRFLTTLCYDVMGYCLLEALSPSTNNTSGSMSVMLMPNRPRTKHDNSTIASWLQNLSSFTGAMCKKYNIELVPILQYVSNQLKSKQGLDLLLLKEIVQKMTGVEAAEEMTTEQLDAMAGGELLRSEAGYFGQVRSSRKSGARLREAVSVNDLAVTLCILMAQQRNCIVYEDTQGLHTKLIGKLYDQCQDTLVQFGTFLANSCTMDDYSRKIPTLDRLVKEYHVSPDVAFFLWRPIFSFLIGAKYDELRRSEKNHKAMTVVQRQEKYTDASNVIFTPISEVMRNFLAPKIWEDISPQFYVTFWSLSLYDLFVPTDVYNREISRIKQASIGFGDNKDLPSSKRKKEQERCSVMIEKLQDEERRQREHVDRVMSKLNKEKEYWFASRIAKSAKNEAVTAFLQHCLFPRCIFTAPDAIYCAHFVNIIHSLSTPNFSTLICYDRIFCDIIYTVTSCTENEANRYGRFLCALLGTVMKWHGDKAVFDKECASFPGFVTKFRAANTMMTESSDHVDYENFRHVCHKWHYKITKCIIVCLESKDFIQIRNGLIVLKRILPYYPKVLNLATAVERWIERVRAEEKDKRQDIFALATSYIGQLKAKWSTLISEEDFHQKPVDKTAEKQGKTKQPLKEDKGGVVKEKKKLVAGRSDGALSLCSSPVGSIGSNHTNTPPPRISNGTISATNSPNMPLMNLKKESAPTSPLVTSALPKKDAPVKKDTNTQKKETSSQKKDTVSVKKEPQSPAHTSKKESSNPPSSGSQSKQDAISKVILKSRDSDRESSEEKPKEKGKRVKSRDAPSESVSTNGGNNNTSISVLSANSSISLTPISSPAGSDDRDKKRKDKKTDRKRDRDASVHVDSKRKRTDDSYKAVPNMQKLSRTIIMSNGETHEKDRSTSKEERSPRQSSRDRNRPTVDSPSSVSSLDRSKGKHSSRYK</sequence>
<dbReference type="EMBL" id="LNIX01000006">
    <property type="protein sequence ID" value="OXA52937.1"/>
    <property type="molecule type" value="Genomic_DNA"/>
</dbReference>
<feature type="compositionally biased region" description="Polar residues" evidence="7">
    <location>
        <begin position="1245"/>
        <end position="1259"/>
    </location>
</feature>
<evidence type="ECO:0000256" key="5">
    <source>
        <dbReference type="ARBA" id="ARBA00047033"/>
    </source>
</evidence>
<proteinExistence type="inferred from homology"/>
<feature type="compositionally biased region" description="Low complexity" evidence="7">
    <location>
        <begin position="1391"/>
        <end position="1415"/>
    </location>
</feature>
<dbReference type="GO" id="GO:0006397">
    <property type="term" value="P:mRNA processing"/>
    <property type="evidence" value="ECO:0007669"/>
    <property type="project" value="InterPro"/>
</dbReference>
<evidence type="ECO:0000256" key="3">
    <source>
        <dbReference type="ARBA" id="ARBA00019596"/>
    </source>
</evidence>
<feature type="compositionally biased region" description="Polar residues" evidence="7">
    <location>
        <begin position="1465"/>
        <end position="1476"/>
    </location>
</feature>
<evidence type="ECO:0000259" key="9">
    <source>
        <dbReference type="Pfam" id="PF11732"/>
    </source>
</evidence>
<name>A0A226E7K5_FOLCA</name>
<feature type="domain" description="THO complex subunit 2 N-terminal" evidence="10">
    <location>
        <begin position="9"/>
        <end position="404"/>
    </location>
</feature>
<evidence type="ECO:0000259" key="10">
    <source>
        <dbReference type="Pfam" id="PF16134"/>
    </source>
</evidence>
<feature type="compositionally biased region" description="Basic and acidic residues" evidence="7">
    <location>
        <begin position="1362"/>
        <end position="1376"/>
    </location>
</feature>
<feature type="compositionally biased region" description="Low complexity" evidence="7">
    <location>
        <begin position="1342"/>
        <end position="1353"/>
    </location>
</feature>
<feature type="domain" description="THO complex subunitTHOC2 N-terminal" evidence="9">
    <location>
        <begin position="563"/>
        <end position="652"/>
    </location>
</feature>
<keyword evidence="4" id="KW-0539">Nucleus</keyword>
<comment type="subcellular location">
    <subcellularLocation>
        <location evidence="1">Nucleus</location>
    </subcellularLocation>
</comment>
<feature type="compositionally biased region" description="Low complexity" evidence="7">
    <location>
        <begin position="1503"/>
        <end position="1513"/>
    </location>
</feature>
<comment type="caution">
    <text evidence="11">The sequence shown here is derived from an EMBL/GenBank/DDBJ whole genome shotgun (WGS) entry which is preliminary data.</text>
</comment>
<evidence type="ECO:0000256" key="6">
    <source>
        <dbReference type="SAM" id="Coils"/>
    </source>
</evidence>
<feature type="region of interest" description="Disordered" evidence="7">
    <location>
        <begin position="1245"/>
        <end position="1525"/>
    </location>
</feature>
<dbReference type="PANTHER" id="PTHR21597:SF0">
    <property type="entry name" value="THO COMPLEX SUBUNIT 2"/>
    <property type="match status" value="1"/>
</dbReference>
<reference evidence="11 12" key="1">
    <citation type="submission" date="2015-12" db="EMBL/GenBank/DDBJ databases">
        <title>The genome of Folsomia candida.</title>
        <authorList>
            <person name="Faddeeva A."/>
            <person name="Derks M.F."/>
            <person name="Anvar Y."/>
            <person name="Smit S."/>
            <person name="Van Straalen N."/>
            <person name="Roelofs D."/>
        </authorList>
    </citation>
    <scope>NUCLEOTIDE SEQUENCE [LARGE SCALE GENOMIC DNA]</scope>
    <source>
        <strain evidence="11 12">VU population</strain>
        <tissue evidence="11">Whole body</tissue>
    </source>
</reference>
<comment type="similarity">
    <text evidence="2">Belongs to the THOC2 family.</text>
</comment>
<keyword evidence="12" id="KW-1185">Reference proteome</keyword>
<feature type="compositionally biased region" description="Basic and acidic residues" evidence="7">
    <location>
        <begin position="1205"/>
        <end position="1229"/>
    </location>
</feature>
<feature type="region of interest" description="Disordered" evidence="7">
    <location>
        <begin position="1205"/>
        <end position="1231"/>
    </location>
</feature>
<dbReference type="GO" id="GO:0000445">
    <property type="term" value="C:THO complex part of transcription export complex"/>
    <property type="evidence" value="ECO:0007669"/>
    <property type="project" value="TreeGrafter"/>
</dbReference>
<dbReference type="Pfam" id="PF11262">
    <property type="entry name" value="Tho2"/>
    <property type="match status" value="1"/>
</dbReference>
<dbReference type="Proteomes" id="UP000198287">
    <property type="component" value="Unassembled WGS sequence"/>
</dbReference>
<dbReference type="STRING" id="158441.A0A226E7K5"/>
<evidence type="ECO:0000313" key="11">
    <source>
        <dbReference type="EMBL" id="OXA52937.1"/>
    </source>
</evidence>